<dbReference type="InterPro" id="IPR027370">
    <property type="entry name" value="Znf-RING_euk"/>
</dbReference>
<keyword evidence="18" id="KW-1185">Reference proteome</keyword>
<evidence type="ECO:0000256" key="6">
    <source>
        <dbReference type="ARBA" id="ARBA00022759"/>
    </source>
</evidence>
<comment type="subunit">
    <text evidence="3 14">Monomer.</text>
</comment>
<dbReference type="RefSeq" id="XP_035676510.1">
    <property type="nucleotide sequence ID" value="XM_035820617.1"/>
</dbReference>
<dbReference type="Pfam" id="PF09412">
    <property type="entry name" value="XendoU"/>
    <property type="match status" value="1"/>
</dbReference>
<dbReference type="Pfam" id="PF13445">
    <property type="entry name" value="zf-RING_UBOX"/>
    <property type="match status" value="1"/>
</dbReference>
<dbReference type="CDD" id="cd21159">
    <property type="entry name" value="XendoU"/>
    <property type="match status" value="1"/>
</dbReference>
<keyword evidence="5 14" id="KW-0479">Metal-binding</keyword>
<evidence type="ECO:0000313" key="19">
    <source>
        <dbReference type="RefSeq" id="XP_035676509.1"/>
    </source>
</evidence>
<evidence type="ECO:0000256" key="12">
    <source>
        <dbReference type="ARBA" id="ARBA00023239"/>
    </source>
</evidence>
<dbReference type="PANTHER" id="PTHR12439">
    <property type="entry name" value="PLACENTAL PROTEIN 11-RELATED"/>
    <property type="match status" value="1"/>
</dbReference>
<keyword evidence="8 14" id="KW-0378">Hydrolase</keyword>
<gene>
    <name evidence="19 20" type="primary">LOC118415793</name>
</gene>
<dbReference type="SUPFAM" id="SSF142877">
    <property type="entry name" value="EndoU-like"/>
    <property type="match status" value="1"/>
</dbReference>
<dbReference type="SMART" id="SM00184">
    <property type="entry name" value="RING"/>
    <property type="match status" value="1"/>
</dbReference>
<dbReference type="InterPro" id="IPR013083">
    <property type="entry name" value="Znf_RING/FYVE/PHD"/>
</dbReference>
<dbReference type="InterPro" id="IPR017907">
    <property type="entry name" value="Znf_RING_CS"/>
</dbReference>
<dbReference type="Gene3D" id="3.30.40.10">
    <property type="entry name" value="Zinc/RING finger domain, C3HC4 (zinc finger)"/>
    <property type="match status" value="1"/>
</dbReference>
<keyword evidence="12" id="KW-0456">Lyase</keyword>
<dbReference type="GO" id="GO:0008270">
    <property type="term" value="F:zinc ion binding"/>
    <property type="evidence" value="ECO:0007669"/>
    <property type="project" value="UniProtKB-KW"/>
</dbReference>
<evidence type="ECO:0000256" key="7">
    <source>
        <dbReference type="ARBA" id="ARBA00022771"/>
    </source>
</evidence>
<dbReference type="InterPro" id="IPR018998">
    <property type="entry name" value="EndoU_C"/>
</dbReference>
<dbReference type="RefSeq" id="XP_035676509.1">
    <property type="nucleotide sequence ID" value="XM_035820616.1"/>
</dbReference>
<dbReference type="EC" id="4.6.1.-" evidence="14"/>
<dbReference type="GO" id="GO:0016829">
    <property type="term" value="F:lyase activity"/>
    <property type="evidence" value="ECO:0007669"/>
    <property type="project" value="UniProtKB-KW"/>
</dbReference>
<accession>A0A9J7L6K1</accession>
<dbReference type="Proteomes" id="UP000001554">
    <property type="component" value="Chromosome 5"/>
</dbReference>
<feature type="region of interest" description="Disordered" evidence="15">
    <location>
        <begin position="85"/>
        <end position="163"/>
    </location>
</feature>
<evidence type="ECO:0000256" key="9">
    <source>
        <dbReference type="ARBA" id="ARBA00022833"/>
    </source>
</evidence>
<dbReference type="InterPro" id="IPR037227">
    <property type="entry name" value="EndoU-like"/>
</dbReference>
<organism evidence="18 20">
    <name type="scientific">Branchiostoma floridae</name>
    <name type="common">Florida lancelet</name>
    <name type="synonym">Amphioxus</name>
    <dbReference type="NCBI Taxonomy" id="7739"/>
    <lineage>
        <taxon>Eukaryota</taxon>
        <taxon>Metazoa</taxon>
        <taxon>Chordata</taxon>
        <taxon>Cephalochordata</taxon>
        <taxon>Leptocardii</taxon>
        <taxon>Amphioxiformes</taxon>
        <taxon>Branchiostomatidae</taxon>
        <taxon>Branchiostoma</taxon>
    </lineage>
</organism>
<evidence type="ECO:0000259" key="16">
    <source>
        <dbReference type="PROSITE" id="PS50089"/>
    </source>
</evidence>
<evidence type="ECO:0000256" key="14">
    <source>
        <dbReference type="RuleBase" id="RU367085"/>
    </source>
</evidence>
<dbReference type="PROSITE" id="PS51959">
    <property type="entry name" value="ENDOU"/>
    <property type="match status" value="1"/>
</dbReference>
<evidence type="ECO:0000256" key="5">
    <source>
        <dbReference type="ARBA" id="ARBA00022723"/>
    </source>
</evidence>
<name>A0A9J7L6K1_BRAFL</name>
<feature type="compositionally biased region" description="Basic and acidic residues" evidence="15">
    <location>
        <begin position="149"/>
        <end position="163"/>
    </location>
</feature>
<dbReference type="InterPro" id="IPR039787">
    <property type="entry name" value="ENDOU"/>
</dbReference>
<proteinExistence type="inferred from homology"/>
<dbReference type="PROSITE" id="PS00518">
    <property type="entry name" value="ZF_RING_1"/>
    <property type="match status" value="1"/>
</dbReference>
<keyword evidence="10 14" id="KW-0694">RNA-binding</keyword>
<keyword evidence="6 14" id="KW-0255">Endonuclease</keyword>
<dbReference type="OrthoDB" id="430326at2759"/>
<evidence type="ECO:0000256" key="13">
    <source>
        <dbReference type="PROSITE-ProRule" id="PRU00175"/>
    </source>
</evidence>
<sequence>MESLAEELTCPVCLDLYEQPVLLPCAHSLCKRCAGVFFVGIGAAQKHVRCPSCRHKFLLPALGADGLLKNTTLRNIVDRYREAKNKTKAPKVVPGQTSDKKTSDTVKNGQDCDNSHRVDPTVKGGPVRHTQSQTDASATTPKVPTSTERAQETVGKHEDHGAAARPDTFRQKRSHHFNEKCKLHIQTDLFDPLSEIKMQSDICSTLWMLDQNHLWRGEDYEVDLYGDKLFPFVARYNLEIIPTYRALQNLVNNYGTGLPRYTTQQEENDARAFLNCCLDTEVMQRALWFLAKEGYVSETRKGFKDLLYKIWFTPYTRTHSDGVQRLSTAFEHVFVGETRCQHMMGLQNWLRLYIDEYQGLVQVYNCLQSCDFDDRMILTIDFSWDVGYLKDRGHELLNAVSSFFVGTSPEFELALYTVCFLAGGGERTEVVLGGKMVTIVTEELDGHLGSCYPVFKQQGPSGTEAYSQDNSYEDPLVAEGRDFLQYVEDQNISLSMEKIDMKMIYEEEYTQWHGRRRRTPFSQVLRTLERDGKVEVYYNHYGFEIISILV</sequence>
<keyword evidence="7 13" id="KW-0863">Zinc-finger</keyword>
<dbReference type="PROSITE" id="PS50089">
    <property type="entry name" value="ZF_RING_2"/>
    <property type="match status" value="1"/>
</dbReference>
<dbReference type="SUPFAM" id="SSF57850">
    <property type="entry name" value="RING/U-box"/>
    <property type="match status" value="1"/>
</dbReference>
<feature type="domain" description="RING-type" evidence="16">
    <location>
        <begin position="10"/>
        <end position="54"/>
    </location>
</feature>
<evidence type="ECO:0000256" key="8">
    <source>
        <dbReference type="ARBA" id="ARBA00022801"/>
    </source>
</evidence>
<evidence type="ECO:0000256" key="10">
    <source>
        <dbReference type="ARBA" id="ARBA00022884"/>
    </source>
</evidence>
<dbReference type="GO" id="GO:0004521">
    <property type="term" value="F:RNA endonuclease activity"/>
    <property type="evidence" value="ECO:0000318"/>
    <property type="project" value="GO_Central"/>
</dbReference>
<comment type="cofactor">
    <cofactor evidence="1 14">
        <name>Mn(2+)</name>
        <dbReference type="ChEBI" id="CHEBI:29035"/>
    </cofactor>
</comment>
<dbReference type="GO" id="GO:0003723">
    <property type="term" value="F:RNA binding"/>
    <property type="evidence" value="ECO:0007669"/>
    <property type="project" value="UniProtKB-UniRule"/>
</dbReference>
<evidence type="ECO:0000256" key="11">
    <source>
        <dbReference type="ARBA" id="ARBA00023211"/>
    </source>
</evidence>
<evidence type="ECO:0000259" key="17">
    <source>
        <dbReference type="PROSITE" id="PS51959"/>
    </source>
</evidence>
<comment type="similarity">
    <text evidence="2 14">Belongs to the ENDOU family.</text>
</comment>
<dbReference type="GeneID" id="118415793"/>
<evidence type="ECO:0000313" key="18">
    <source>
        <dbReference type="Proteomes" id="UP000001554"/>
    </source>
</evidence>
<evidence type="ECO:0000256" key="3">
    <source>
        <dbReference type="ARBA" id="ARBA00011245"/>
    </source>
</evidence>
<dbReference type="KEGG" id="bfo:118415793"/>
<dbReference type="PANTHER" id="PTHR12439:SF11">
    <property type="entry name" value="URIDYLATE-SPECIFIC ENDORIBONUCLEASE"/>
    <property type="match status" value="1"/>
</dbReference>
<keyword evidence="9" id="KW-0862">Zinc</keyword>
<reference evidence="18" key="1">
    <citation type="journal article" date="2020" name="Nat. Ecol. Evol.">
        <title>Deeply conserved synteny resolves early events in vertebrate evolution.</title>
        <authorList>
            <person name="Simakov O."/>
            <person name="Marletaz F."/>
            <person name="Yue J.X."/>
            <person name="O'Connell B."/>
            <person name="Jenkins J."/>
            <person name="Brandt A."/>
            <person name="Calef R."/>
            <person name="Tung C.H."/>
            <person name="Huang T.K."/>
            <person name="Schmutz J."/>
            <person name="Satoh N."/>
            <person name="Yu J.K."/>
            <person name="Putnam N.H."/>
            <person name="Green R.E."/>
            <person name="Rokhsar D.S."/>
        </authorList>
    </citation>
    <scope>NUCLEOTIDE SEQUENCE [LARGE SCALE GENOMIC DNA]</scope>
    <source>
        <strain evidence="18">S238N-H82</strain>
    </source>
</reference>
<evidence type="ECO:0000256" key="2">
    <source>
        <dbReference type="ARBA" id="ARBA00010168"/>
    </source>
</evidence>
<feature type="compositionally biased region" description="Polar residues" evidence="15">
    <location>
        <begin position="129"/>
        <end position="148"/>
    </location>
</feature>
<protein>
    <recommendedName>
        <fullName evidence="14">Uridylate-specific endoribonuclease</fullName>
        <ecNumber evidence="14">4.6.1.-</ecNumber>
    </recommendedName>
</protein>
<dbReference type="AlphaFoldDB" id="A0A9J7L6K1"/>
<evidence type="ECO:0000256" key="1">
    <source>
        <dbReference type="ARBA" id="ARBA00001936"/>
    </source>
</evidence>
<dbReference type="InterPro" id="IPR001841">
    <property type="entry name" value="Znf_RING"/>
</dbReference>
<keyword evidence="11 14" id="KW-0464">Manganese</keyword>
<evidence type="ECO:0000313" key="20">
    <source>
        <dbReference type="RefSeq" id="XP_035676510.1"/>
    </source>
</evidence>
<keyword evidence="4 14" id="KW-0540">Nuclease</keyword>
<feature type="domain" description="EndoU" evidence="17">
    <location>
        <begin position="182"/>
        <end position="457"/>
    </location>
</feature>
<reference evidence="19 20" key="2">
    <citation type="submission" date="2025-04" db="UniProtKB">
        <authorList>
            <consortium name="RefSeq"/>
        </authorList>
    </citation>
    <scope>IDENTIFICATION</scope>
    <source>
        <strain evidence="19 20">S238N-H82</strain>
        <tissue evidence="19 20">Testes</tissue>
    </source>
</reference>
<dbReference type="GO" id="GO:0016787">
    <property type="term" value="F:hydrolase activity"/>
    <property type="evidence" value="ECO:0007669"/>
    <property type="project" value="UniProtKB-KW"/>
</dbReference>
<evidence type="ECO:0000256" key="4">
    <source>
        <dbReference type="ARBA" id="ARBA00022722"/>
    </source>
</evidence>
<evidence type="ECO:0000256" key="15">
    <source>
        <dbReference type="SAM" id="MobiDB-lite"/>
    </source>
</evidence>
<comment type="catalytic activity">
    <reaction evidence="14">
        <text>ribonucleotidyl-uridine-RNA = a 5'-end dephospho-uridine-RNA + a 3'-end 2',3'-cyclophospho-ribonucleotide-RNA</text>
        <dbReference type="Rhea" id="RHEA:67792"/>
        <dbReference type="Rhea" id="RHEA-COMP:10464"/>
        <dbReference type="Rhea" id="RHEA-COMP:17354"/>
        <dbReference type="Rhea" id="RHEA-COMP:17356"/>
        <dbReference type="ChEBI" id="CHEBI:83064"/>
        <dbReference type="ChEBI" id="CHEBI:173117"/>
        <dbReference type="ChEBI" id="CHEBI:173224"/>
    </reaction>
</comment>